<keyword evidence="3" id="KW-0812">Transmembrane</keyword>
<evidence type="ECO:0000313" key="6">
    <source>
        <dbReference type="Proteomes" id="UP000095412"/>
    </source>
</evidence>
<feature type="compositionally biased region" description="Basic and acidic residues" evidence="2">
    <location>
        <begin position="423"/>
        <end position="439"/>
    </location>
</feature>
<dbReference type="Proteomes" id="UP000095768">
    <property type="component" value="Unassembled WGS sequence"/>
</dbReference>
<reference evidence="5 6" key="2">
    <citation type="submission" date="2016-09" db="EMBL/GenBank/DDBJ databases">
        <authorList>
            <consortium name="Pathogen Informatics"/>
            <person name="Sun Q."/>
            <person name="Inoue M."/>
        </authorList>
    </citation>
    <scope>NUCLEOTIDE SEQUENCE [LARGE SCALE GENOMIC DNA]</scope>
    <source>
        <strain evidence="5 6">82C</strain>
    </source>
</reference>
<feature type="compositionally biased region" description="Polar residues" evidence="2">
    <location>
        <begin position="216"/>
        <end position="227"/>
    </location>
</feature>
<organism evidence="4 7">
    <name type="scientific">Staphylococcus caeli</name>
    <dbReference type="NCBI Taxonomy" id="2201815"/>
    <lineage>
        <taxon>Bacteria</taxon>
        <taxon>Bacillati</taxon>
        <taxon>Bacillota</taxon>
        <taxon>Bacilli</taxon>
        <taxon>Bacillales</taxon>
        <taxon>Staphylococcaceae</taxon>
        <taxon>Staphylococcus</taxon>
    </lineage>
</organism>
<evidence type="ECO:0000313" key="5">
    <source>
        <dbReference type="EMBL" id="SCS63582.1"/>
    </source>
</evidence>
<feature type="region of interest" description="Disordered" evidence="2">
    <location>
        <begin position="209"/>
        <end position="262"/>
    </location>
</feature>
<feature type="compositionally biased region" description="Basic and acidic residues" evidence="2">
    <location>
        <begin position="397"/>
        <end position="406"/>
    </location>
</feature>
<dbReference type="RefSeq" id="WP_069995078.1">
    <property type="nucleotide sequence ID" value="NZ_FMPG01000001.1"/>
</dbReference>
<dbReference type="Proteomes" id="UP000095412">
    <property type="component" value="Unassembled WGS sequence"/>
</dbReference>
<proteinExistence type="predicted"/>
<protein>
    <submittedName>
        <fullName evidence="4">Maebl</fullName>
    </submittedName>
</protein>
<evidence type="ECO:0000313" key="7">
    <source>
        <dbReference type="Proteomes" id="UP000095768"/>
    </source>
</evidence>
<evidence type="ECO:0000256" key="3">
    <source>
        <dbReference type="SAM" id="Phobius"/>
    </source>
</evidence>
<evidence type="ECO:0000256" key="1">
    <source>
        <dbReference type="SAM" id="Coils"/>
    </source>
</evidence>
<reference evidence="4 7" key="1">
    <citation type="submission" date="2016-09" db="EMBL/GenBank/DDBJ databases">
        <authorList>
            <consortium name="Pathogen Informatics"/>
        </authorList>
    </citation>
    <scope>NUCLEOTIDE SEQUENCE [LARGE SCALE GENOMIC DNA]</scope>
    <source>
        <strain evidence="4 7">82B</strain>
    </source>
</reference>
<feature type="region of interest" description="Disordered" evidence="2">
    <location>
        <begin position="127"/>
        <end position="184"/>
    </location>
</feature>
<feature type="transmembrane region" description="Helical" evidence="3">
    <location>
        <begin position="30"/>
        <end position="49"/>
    </location>
</feature>
<dbReference type="EMBL" id="FMPG01000001">
    <property type="protein sequence ID" value="SCS32003.1"/>
    <property type="molecule type" value="Genomic_DNA"/>
</dbReference>
<keyword evidence="6" id="KW-1185">Reference proteome</keyword>
<dbReference type="AlphaFoldDB" id="A0A1D4H475"/>
<feature type="coiled-coil region" evidence="1">
    <location>
        <begin position="71"/>
        <end position="98"/>
    </location>
</feature>
<feature type="compositionally biased region" description="Polar residues" evidence="2">
    <location>
        <begin position="304"/>
        <end position="324"/>
    </location>
</feature>
<dbReference type="OrthoDB" id="2414615at2"/>
<keyword evidence="3" id="KW-1133">Transmembrane helix</keyword>
<gene>
    <name evidence="4" type="ORF">SAMEA2297795_00222</name>
    <name evidence="5" type="ORF">SAMEA2297796_00859</name>
</gene>
<feature type="region of interest" description="Disordered" evidence="2">
    <location>
        <begin position="304"/>
        <end position="439"/>
    </location>
</feature>
<dbReference type="EMBL" id="FMPI01000004">
    <property type="protein sequence ID" value="SCS63582.1"/>
    <property type="molecule type" value="Genomic_DNA"/>
</dbReference>
<name>A0A1D4H475_9STAP</name>
<feature type="compositionally biased region" description="Polar residues" evidence="2">
    <location>
        <begin position="127"/>
        <end position="142"/>
    </location>
</feature>
<accession>A0A1D4H475</accession>
<keyword evidence="1" id="KW-0175">Coiled coil</keyword>
<keyword evidence="3" id="KW-0472">Membrane</keyword>
<evidence type="ECO:0000313" key="4">
    <source>
        <dbReference type="EMBL" id="SCS32003.1"/>
    </source>
</evidence>
<feature type="compositionally biased region" description="Basic and acidic residues" evidence="2">
    <location>
        <begin position="325"/>
        <end position="350"/>
    </location>
</feature>
<feature type="compositionally biased region" description="Basic and acidic residues" evidence="2">
    <location>
        <begin position="229"/>
        <end position="254"/>
    </location>
</feature>
<sequence>MKYYNRDNYERNFESYEVPEYFTKGARNDFVYSFIVGAVIGSAVGLVSLSKGKNKDKSVPKKDAQFKAHIIKQSKKEQQEAEQQVNTIKSTISEAQEKDTEVSEAELVAQKIAIQQETSDNNLANMSPEAQEQQEVLSTVSQDKADDIPTHIDSNAEPSKSEVRAQQHAIQQETNTDEYSDSDNSNLKAAATATGGTIAATSLAKAASKKKDALDNDSQVSKNTSNLLKEAKPTTNKKEKTPNLVTKSDDKQSDQSEQNHAAKASVLTATGLALAAKNKNKALNDDVTVAEKTALLLKPETPLQANNKSVPNLVTSKVDNAVESTTDKVEPSKNKSDEKNAQSESAEQRVKQTHQSASFNEGIIVHDEASGLANKHNGKSTSKSTAKHQNDGILNHDAVDTIKSEQQDESDQNNITKNRPQTKKTEKAKSKIDKRTFND</sequence>
<evidence type="ECO:0000256" key="2">
    <source>
        <dbReference type="SAM" id="MobiDB-lite"/>
    </source>
</evidence>